<dbReference type="RefSeq" id="WP_273599283.1">
    <property type="nucleotide sequence ID" value="NZ_JAQQXT010000002.1"/>
</dbReference>
<comment type="caution">
    <text evidence="1">The sequence shown here is derived from an EMBL/GenBank/DDBJ whole genome shotgun (WGS) entry which is preliminary data.</text>
</comment>
<dbReference type="Proteomes" id="UP001221189">
    <property type="component" value="Unassembled WGS sequence"/>
</dbReference>
<proteinExistence type="predicted"/>
<keyword evidence="2" id="KW-1185">Reference proteome</keyword>
<accession>A0ABT5KBI3</accession>
<dbReference type="EMBL" id="JAQQXT010000002">
    <property type="protein sequence ID" value="MDC8770929.1"/>
    <property type="molecule type" value="Genomic_DNA"/>
</dbReference>
<organism evidence="1 2">
    <name type="scientific">Roseateles albus</name>
    <dbReference type="NCBI Taxonomy" id="2987525"/>
    <lineage>
        <taxon>Bacteria</taxon>
        <taxon>Pseudomonadati</taxon>
        <taxon>Pseudomonadota</taxon>
        <taxon>Betaproteobacteria</taxon>
        <taxon>Burkholderiales</taxon>
        <taxon>Sphaerotilaceae</taxon>
        <taxon>Roseateles</taxon>
    </lineage>
</organism>
<evidence type="ECO:0000313" key="2">
    <source>
        <dbReference type="Proteomes" id="UP001221189"/>
    </source>
</evidence>
<sequence>MSDTYPTSQDKGTYKLEIHESRTGITDDVLLTAGLKKVTAFVRIPASDGAQRSKKARERTAKGGAHQVNVVMPTEHHENIKKLAKLLREGASIEDSIGKVFPMNQGKNHGGQGLMEAKNISLSAHSARSCDGPSLPSLKVDFDKKTANQPHGQRDNQTIQAKFRLLFAHFSNNIELFKGKIRIMFARLDLFS</sequence>
<gene>
    <name evidence="1" type="ORF">PRZ03_05045</name>
</gene>
<reference evidence="1 2" key="1">
    <citation type="submission" date="2022-10" db="EMBL/GenBank/DDBJ databases">
        <title>Paucibacter sp. hw1 Genome sequencing.</title>
        <authorList>
            <person name="Park S."/>
        </authorList>
    </citation>
    <scope>NUCLEOTIDE SEQUENCE [LARGE SCALE GENOMIC DNA]</scope>
    <source>
        <strain evidence="2">hw1</strain>
    </source>
</reference>
<protein>
    <submittedName>
        <fullName evidence="1">Uncharacterized protein</fullName>
    </submittedName>
</protein>
<name>A0ABT5KBI3_9BURK</name>
<evidence type="ECO:0000313" key="1">
    <source>
        <dbReference type="EMBL" id="MDC8770929.1"/>
    </source>
</evidence>